<dbReference type="GO" id="GO:0005634">
    <property type="term" value="C:nucleus"/>
    <property type="evidence" value="ECO:0007669"/>
    <property type="project" value="UniProtKB-SubCell"/>
</dbReference>
<gene>
    <name evidence="6" type="ORF">F5878DRAFT_528252</name>
</gene>
<accession>A0AA38PHX4</accession>
<proteinExistence type="predicted"/>
<dbReference type="InterPro" id="IPR038753">
    <property type="entry name" value="NFKBIL1"/>
</dbReference>
<sequence>MPARPASIPFIPPQTNDPELYHWEIYDRRWAAIKREGVEVVPFPLRFDQVPWPMFYSKPTMMDIDDLSETEISHFVLNSRRPGFERKSAKERLRYELLHYHPDKFNARVLPYVLEEERQKVVEGATKVTVILHNLLRYAPA</sequence>
<keyword evidence="4" id="KW-0040">ANK repeat</keyword>
<evidence type="ECO:0000256" key="2">
    <source>
        <dbReference type="ARBA" id="ARBA00022553"/>
    </source>
</evidence>
<dbReference type="EMBL" id="MU805981">
    <property type="protein sequence ID" value="KAJ3843263.1"/>
    <property type="molecule type" value="Genomic_DNA"/>
</dbReference>
<reference evidence="6" key="1">
    <citation type="submission" date="2022-08" db="EMBL/GenBank/DDBJ databases">
        <authorList>
            <consortium name="DOE Joint Genome Institute"/>
            <person name="Min B."/>
            <person name="Riley R."/>
            <person name="Sierra-Patev S."/>
            <person name="Naranjo-Ortiz M."/>
            <person name="Looney B."/>
            <person name="Konkel Z."/>
            <person name="Slot J.C."/>
            <person name="Sakamoto Y."/>
            <person name="Steenwyk J.L."/>
            <person name="Rokas A."/>
            <person name="Carro J."/>
            <person name="Camarero S."/>
            <person name="Ferreira P."/>
            <person name="Molpeceres G."/>
            <person name="Ruiz-Duenas F.J."/>
            <person name="Serrano A."/>
            <person name="Henrissat B."/>
            <person name="Drula E."/>
            <person name="Hughes K.W."/>
            <person name="Mata J.L."/>
            <person name="Ishikawa N.K."/>
            <person name="Vargas-Isla R."/>
            <person name="Ushijima S."/>
            <person name="Smith C.A."/>
            <person name="Ahrendt S."/>
            <person name="Andreopoulos W."/>
            <person name="He G."/>
            <person name="Labutti K."/>
            <person name="Lipzen A."/>
            <person name="Ng V."/>
            <person name="Sandor L."/>
            <person name="Barry K."/>
            <person name="Martinez A.T."/>
            <person name="Xiao Y."/>
            <person name="Gibbons J.G."/>
            <person name="Terashima K."/>
            <person name="Hibbett D.S."/>
            <person name="Grigoriev I.V."/>
        </authorList>
    </citation>
    <scope>NUCLEOTIDE SEQUENCE</scope>
    <source>
        <strain evidence="6">TFB9207</strain>
    </source>
</reference>
<evidence type="ECO:0000256" key="1">
    <source>
        <dbReference type="ARBA" id="ARBA00004123"/>
    </source>
</evidence>
<organism evidence="6 7">
    <name type="scientific">Lentinula raphanica</name>
    <dbReference type="NCBI Taxonomy" id="153919"/>
    <lineage>
        <taxon>Eukaryota</taxon>
        <taxon>Fungi</taxon>
        <taxon>Dikarya</taxon>
        <taxon>Basidiomycota</taxon>
        <taxon>Agaricomycotina</taxon>
        <taxon>Agaricomycetes</taxon>
        <taxon>Agaricomycetidae</taxon>
        <taxon>Agaricales</taxon>
        <taxon>Marasmiineae</taxon>
        <taxon>Omphalotaceae</taxon>
        <taxon>Lentinula</taxon>
    </lineage>
</organism>
<protein>
    <submittedName>
        <fullName evidence="6">Uncharacterized protein</fullName>
    </submittedName>
</protein>
<name>A0AA38PHX4_9AGAR</name>
<keyword evidence="2" id="KW-0597">Phosphoprotein</keyword>
<keyword evidence="5" id="KW-0539">Nucleus</keyword>
<keyword evidence="3" id="KW-0677">Repeat</keyword>
<keyword evidence="7" id="KW-1185">Reference proteome</keyword>
<dbReference type="Proteomes" id="UP001163846">
    <property type="component" value="Unassembled WGS sequence"/>
</dbReference>
<dbReference type="GO" id="GO:0043124">
    <property type="term" value="P:negative regulation of canonical NF-kappaB signal transduction"/>
    <property type="evidence" value="ECO:0007669"/>
    <property type="project" value="InterPro"/>
</dbReference>
<comment type="subcellular location">
    <subcellularLocation>
        <location evidence="1">Nucleus</location>
    </subcellularLocation>
</comment>
<comment type="caution">
    <text evidence="6">The sequence shown here is derived from an EMBL/GenBank/DDBJ whole genome shotgun (WGS) entry which is preliminary data.</text>
</comment>
<dbReference type="PANTHER" id="PTHR15263">
    <property type="entry name" value="I-KAPPA-B-LIKE PROTEIN IKBL"/>
    <property type="match status" value="1"/>
</dbReference>
<evidence type="ECO:0000313" key="6">
    <source>
        <dbReference type="EMBL" id="KAJ3843263.1"/>
    </source>
</evidence>
<dbReference type="PANTHER" id="PTHR15263:SF1">
    <property type="entry name" value="NF-KAPPA-B INHIBITOR-LIKE PROTEIN 1"/>
    <property type="match status" value="1"/>
</dbReference>
<dbReference type="AlphaFoldDB" id="A0AA38PHX4"/>
<evidence type="ECO:0000313" key="7">
    <source>
        <dbReference type="Proteomes" id="UP001163846"/>
    </source>
</evidence>
<evidence type="ECO:0000256" key="4">
    <source>
        <dbReference type="ARBA" id="ARBA00023043"/>
    </source>
</evidence>
<evidence type="ECO:0000256" key="3">
    <source>
        <dbReference type="ARBA" id="ARBA00022737"/>
    </source>
</evidence>
<evidence type="ECO:0000256" key="5">
    <source>
        <dbReference type="ARBA" id="ARBA00023242"/>
    </source>
</evidence>